<dbReference type="PANTHER" id="PTHR43329">
    <property type="entry name" value="EPOXIDE HYDROLASE"/>
    <property type="match status" value="1"/>
</dbReference>
<evidence type="ECO:0000256" key="1">
    <source>
        <dbReference type="ARBA" id="ARBA00022801"/>
    </source>
</evidence>
<sequence length="295" mass="33092">MFSTREWPDSGVEGFQRGFETVDGTRIHYVSGGVDNGEVMVLVCGFPQSWYAWRKVLPLLGKHYRVIAPDLPGQGDSDRPSSCDTGNVSRLLKKFLTQVGVEKHSLVVHDIGAWVGYPYCAQFGDSVTGLAILDTGIPGISLPDNLPWASDVAWRTWHVAFHNIPDLPEELLEGREHIYLRWYLQRKAANPQIFTEDDFAEYLRAFRLNGWKGGLAYYRAITQSAEQNREFAKSLLKMPVLAVRADQGSMPDLVSELKKVAANVSGTMVFSGHYIPEEQPNGLVDELLKFFSNIK</sequence>
<organism evidence="3 4">
    <name type="scientific">Pseudomonas kilonensis</name>
    <dbReference type="NCBI Taxonomy" id="132476"/>
    <lineage>
        <taxon>Bacteria</taxon>
        <taxon>Pseudomonadati</taxon>
        <taxon>Pseudomonadota</taxon>
        <taxon>Gammaproteobacteria</taxon>
        <taxon>Pseudomonadales</taxon>
        <taxon>Pseudomonadaceae</taxon>
        <taxon>Pseudomonas</taxon>
    </lineage>
</organism>
<feature type="domain" description="AB hydrolase-1" evidence="2">
    <location>
        <begin position="39"/>
        <end position="142"/>
    </location>
</feature>
<dbReference type="PATRIC" id="fig|132476.4.peg.188"/>
<dbReference type="Pfam" id="PF00561">
    <property type="entry name" value="Abhydrolase_1"/>
    <property type="match status" value="1"/>
</dbReference>
<dbReference type="Proteomes" id="UP000033662">
    <property type="component" value="Unassembled WGS sequence"/>
</dbReference>
<dbReference type="InterPro" id="IPR000073">
    <property type="entry name" value="AB_hydrolase_1"/>
</dbReference>
<evidence type="ECO:0000313" key="3">
    <source>
        <dbReference type="EMBL" id="KKA09934.1"/>
    </source>
</evidence>
<name>A0A0F4XVH9_9PSED</name>
<gene>
    <name evidence="3" type="ORF">VP02_00860</name>
</gene>
<dbReference type="SUPFAM" id="SSF53474">
    <property type="entry name" value="alpha/beta-Hydrolases"/>
    <property type="match status" value="1"/>
</dbReference>
<accession>A0A0F4XVH9</accession>
<dbReference type="AlphaFoldDB" id="A0A0F4XVH9"/>
<evidence type="ECO:0000259" key="2">
    <source>
        <dbReference type="Pfam" id="PF00561"/>
    </source>
</evidence>
<reference evidence="3 4" key="1">
    <citation type="submission" date="2015-03" db="EMBL/GenBank/DDBJ databases">
        <title>Pseudomonas fluorescens 1855-344 Genome sequencing and assembly.</title>
        <authorList>
            <person name="Eng W.W.H."/>
            <person name="Gan H.M."/>
            <person name="Savka M.A."/>
        </authorList>
    </citation>
    <scope>NUCLEOTIDE SEQUENCE [LARGE SCALE GENOMIC DNA]</scope>
    <source>
        <strain evidence="3 4">1855-344</strain>
    </source>
</reference>
<dbReference type="InterPro" id="IPR029058">
    <property type="entry name" value="AB_hydrolase_fold"/>
</dbReference>
<protein>
    <submittedName>
        <fullName evidence="3">Hydrolase</fullName>
    </submittedName>
</protein>
<proteinExistence type="predicted"/>
<dbReference type="OrthoDB" id="9780765at2"/>
<evidence type="ECO:0000313" key="4">
    <source>
        <dbReference type="Proteomes" id="UP000033662"/>
    </source>
</evidence>
<dbReference type="GO" id="GO:0016787">
    <property type="term" value="F:hydrolase activity"/>
    <property type="evidence" value="ECO:0007669"/>
    <property type="project" value="UniProtKB-KW"/>
</dbReference>
<comment type="caution">
    <text evidence="3">The sequence shown here is derived from an EMBL/GenBank/DDBJ whole genome shotgun (WGS) entry which is preliminary data.</text>
</comment>
<dbReference type="PRINTS" id="PR00412">
    <property type="entry name" value="EPOXHYDRLASE"/>
</dbReference>
<keyword evidence="1 3" id="KW-0378">Hydrolase</keyword>
<dbReference type="Gene3D" id="3.40.50.1820">
    <property type="entry name" value="alpha/beta hydrolase"/>
    <property type="match status" value="1"/>
</dbReference>
<dbReference type="InterPro" id="IPR000639">
    <property type="entry name" value="Epox_hydrolase-like"/>
</dbReference>
<dbReference type="EMBL" id="JZXC01000001">
    <property type="protein sequence ID" value="KKA09934.1"/>
    <property type="molecule type" value="Genomic_DNA"/>
</dbReference>